<dbReference type="GO" id="GO:0016791">
    <property type="term" value="F:phosphatase activity"/>
    <property type="evidence" value="ECO:0007669"/>
    <property type="project" value="TreeGrafter"/>
</dbReference>
<dbReference type="InterPro" id="IPR036457">
    <property type="entry name" value="PPM-type-like_dom_sf"/>
</dbReference>
<keyword evidence="2" id="KW-0812">Transmembrane</keyword>
<accession>A0A0M4CWZ9</accession>
<protein>
    <submittedName>
        <fullName evidence="4">Serine phosphatase RsbU, regulator of sigma subunit</fullName>
    </submittedName>
</protein>
<dbReference type="GO" id="GO:0016020">
    <property type="term" value="C:membrane"/>
    <property type="evidence" value="ECO:0007669"/>
    <property type="project" value="InterPro"/>
</dbReference>
<organism evidence="4 5">
    <name type="scientific">Desulfuromonas soudanensis</name>
    <dbReference type="NCBI Taxonomy" id="1603606"/>
    <lineage>
        <taxon>Bacteria</taxon>
        <taxon>Pseudomonadati</taxon>
        <taxon>Thermodesulfobacteriota</taxon>
        <taxon>Desulfuromonadia</taxon>
        <taxon>Desulfuromonadales</taxon>
        <taxon>Desulfuromonadaceae</taxon>
        <taxon>Desulfuromonas</taxon>
    </lineage>
</organism>
<evidence type="ECO:0000256" key="1">
    <source>
        <dbReference type="ARBA" id="ARBA00022801"/>
    </source>
</evidence>
<dbReference type="InterPro" id="IPR001932">
    <property type="entry name" value="PPM-type_phosphatase-like_dom"/>
</dbReference>
<evidence type="ECO:0000259" key="3">
    <source>
        <dbReference type="PROSITE" id="PS50885"/>
    </source>
</evidence>
<dbReference type="Pfam" id="PF07228">
    <property type="entry name" value="SpoIIE"/>
    <property type="match status" value="1"/>
</dbReference>
<dbReference type="SUPFAM" id="SSF81606">
    <property type="entry name" value="PP2C-like"/>
    <property type="match status" value="1"/>
</dbReference>
<dbReference type="SUPFAM" id="SSF158472">
    <property type="entry name" value="HAMP domain-like"/>
    <property type="match status" value="1"/>
</dbReference>
<dbReference type="Proteomes" id="UP000057158">
    <property type="component" value="Chromosome"/>
</dbReference>
<dbReference type="PANTHER" id="PTHR43156">
    <property type="entry name" value="STAGE II SPORULATION PROTEIN E-RELATED"/>
    <property type="match status" value="1"/>
</dbReference>
<dbReference type="PANTHER" id="PTHR43156:SF2">
    <property type="entry name" value="STAGE II SPORULATION PROTEIN E"/>
    <property type="match status" value="1"/>
</dbReference>
<dbReference type="CDD" id="cd06225">
    <property type="entry name" value="HAMP"/>
    <property type="match status" value="1"/>
</dbReference>
<proteinExistence type="predicted"/>
<dbReference type="Gene3D" id="6.10.340.10">
    <property type="match status" value="1"/>
</dbReference>
<keyword evidence="2" id="KW-1133">Transmembrane helix</keyword>
<keyword evidence="2" id="KW-0472">Membrane</keyword>
<dbReference type="InterPro" id="IPR003660">
    <property type="entry name" value="HAMP_dom"/>
</dbReference>
<dbReference type="PROSITE" id="PS50885">
    <property type="entry name" value="HAMP"/>
    <property type="match status" value="1"/>
</dbReference>
<dbReference type="Gene3D" id="3.60.40.10">
    <property type="entry name" value="PPM-type phosphatase domain"/>
    <property type="match status" value="1"/>
</dbReference>
<evidence type="ECO:0000313" key="4">
    <source>
        <dbReference type="EMBL" id="ALC16641.1"/>
    </source>
</evidence>
<dbReference type="KEGG" id="des:DSOUD_1869"/>
<keyword evidence="5" id="KW-1185">Reference proteome</keyword>
<dbReference type="GO" id="GO:0007165">
    <property type="term" value="P:signal transduction"/>
    <property type="evidence" value="ECO:0007669"/>
    <property type="project" value="InterPro"/>
</dbReference>
<reference evidence="4 5" key="1">
    <citation type="submission" date="2015-07" db="EMBL/GenBank/DDBJ databases">
        <title>Isolation and Genomic Characterization of a Novel Halophilic Metal-Reducing Deltaproteobacterium from the Deep Subsurface.</title>
        <authorList>
            <person name="Badalamenti J.P."/>
            <person name="Summers Z.M."/>
            <person name="Gralnick J.A."/>
            <person name="Bond D.R."/>
        </authorList>
    </citation>
    <scope>NUCLEOTIDE SEQUENCE [LARGE SCALE GENOMIC DNA]</scope>
    <source>
        <strain evidence="4 5">WTL</strain>
    </source>
</reference>
<dbReference type="RefSeq" id="WP_053550721.1">
    <property type="nucleotide sequence ID" value="NZ_CP010802.1"/>
</dbReference>
<dbReference type="OrthoDB" id="9802500at2"/>
<dbReference type="Pfam" id="PF00672">
    <property type="entry name" value="HAMP"/>
    <property type="match status" value="1"/>
</dbReference>
<dbReference type="SMART" id="SM00331">
    <property type="entry name" value="PP2C_SIG"/>
    <property type="match status" value="1"/>
</dbReference>
<dbReference type="EMBL" id="CP010802">
    <property type="protein sequence ID" value="ALC16641.1"/>
    <property type="molecule type" value="Genomic_DNA"/>
</dbReference>
<feature type="domain" description="HAMP" evidence="3">
    <location>
        <begin position="344"/>
        <end position="396"/>
    </location>
</feature>
<dbReference type="STRING" id="1603606.DSOUD_1869"/>
<name>A0A0M4CWZ9_9BACT</name>
<dbReference type="SMART" id="SM00304">
    <property type="entry name" value="HAMP"/>
    <property type="match status" value="1"/>
</dbReference>
<dbReference type="AlphaFoldDB" id="A0A0M4CWZ9"/>
<dbReference type="InterPro" id="IPR052016">
    <property type="entry name" value="Bact_Sigma-Reg"/>
</dbReference>
<sequence>MGIRGKLLVLLLLISVVPLTINAAINHLSLHRFGRHLAAVTRTLLTDSAHAYLHQVVESYQHLQERDSKTVEAALKLESQQWRNRLESAEPEPNSPAIVFQFLKDFRPDLTARQYTFLASGTGFTYPSEENFPGSSDPRQLPWYEAAHDKMVLTRTLAIDPITGHPALFTAIPLLTPDGRFNGVTAISRPLSEVLRTMALPEAWTGKARAMLVMLEKGGGETPDRLRIVAAGAEGTVSPETGEGAYLEPDEPAEAGSLLKKITSGQAGTARIVFRGQETHWVFGAGREGEPLPVVIVSHDAIIDEALAAERHVQSKTIQGLMISGALLAAVVLIVVALAFASSRRVTRPLSQLAAAAQRLTGGDFQARAEIRTGDELEELGRIFNGLGPRLLERERMAGSLALAGEIQGHLLPTGPPPVAGLDIFGGVAYCDEAGGDYYDFIDLPKGRLGLAVGDVTGHGIGAALLMASARGILRSHAERDSSDLPVLFSALNRHLARDVGDERFMTLFYGVLDARDRSLRWCSAGHGPVFLFRSQSGAVEELETTGIPLGIMPAGGWEGTGPIVLESGDILLVGTDGLWEARDLAGVAFGTERLHTTILSRRQEAAAEIYAAAMEAVRVFRGAGRQEDDVTLVVVKVV</sequence>
<dbReference type="PATRIC" id="fig|1603606.3.peg.2027"/>
<dbReference type="CDD" id="cd18773">
    <property type="entry name" value="PDC1_HK_sensor"/>
    <property type="match status" value="1"/>
</dbReference>
<gene>
    <name evidence="4" type="ORF">DSOUD_1869</name>
</gene>
<evidence type="ECO:0000313" key="5">
    <source>
        <dbReference type="Proteomes" id="UP000057158"/>
    </source>
</evidence>
<evidence type="ECO:0000256" key="2">
    <source>
        <dbReference type="SAM" id="Phobius"/>
    </source>
</evidence>
<feature type="transmembrane region" description="Helical" evidence="2">
    <location>
        <begin position="321"/>
        <end position="341"/>
    </location>
</feature>
<keyword evidence="1" id="KW-0378">Hydrolase</keyword>